<name>A0ABQ1J7P9_9PROT</name>
<reference evidence="8" key="1">
    <citation type="journal article" date="2019" name="Int. J. Syst. Evol. Microbiol.">
        <title>The Global Catalogue of Microorganisms (GCM) 10K type strain sequencing project: providing services to taxonomists for standard genome sequencing and annotation.</title>
        <authorList>
            <consortium name="The Broad Institute Genomics Platform"/>
            <consortium name="The Broad Institute Genome Sequencing Center for Infectious Disease"/>
            <person name="Wu L."/>
            <person name="Ma J."/>
        </authorList>
    </citation>
    <scope>NUCLEOTIDE SEQUENCE [LARGE SCALE GENOMIC DNA]</scope>
    <source>
        <strain evidence="8">CGMCC 1.10188</strain>
    </source>
</reference>
<comment type="caution">
    <text evidence="7">The sequence shown here is derived from an EMBL/GenBank/DDBJ whole genome shotgun (WGS) entry which is preliminary data.</text>
</comment>
<dbReference type="PIRSF" id="PIRSF003085">
    <property type="entry name" value="CMAS"/>
    <property type="match status" value="1"/>
</dbReference>
<keyword evidence="2" id="KW-0489">Methyltransferase</keyword>
<dbReference type="Gene3D" id="3.40.50.150">
    <property type="entry name" value="Vaccinia Virus protein VP39"/>
    <property type="match status" value="1"/>
</dbReference>
<dbReference type="Pfam" id="PF02353">
    <property type="entry name" value="CMAS"/>
    <property type="match status" value="1"/>
</dbReference>
<comment type="similarity">
    <text evidence="1">Belongs to the CFA/CMAS family.</text>
</comment>
<evidence type="ECO:0000256" key="1">
    <source>
        <dbReference type="ARBA" id="ARBA00010815"/>
    </source>
</evidence>
<dbReference type="InterPro" id="IPR050723">
    <property type="entry name" value="CFA/CMAS"/>
</dbReference>
<dbReference type="SUPFAM" id="SSF53335">
    <property type="entry name" value="S-adenosyl-L-methionine-dependent methyltransferases"/>
    <property type="match status" value="1"/>
</dbReference>
<protein>
    <submittedName>
        <fullName evidence="7">Cyclopropane-fatty-acyl-phospholipid synthase</fullName>
    </submittedName>
</protein>
<evidence type="ECO:0000256" key="4">
    <source>
        <dbReference type="ARBA" id="ARBA00022691"/>
    </source>
</evidence>
<evidence type="ECO:0000313" key="7">
    <source>
        <dbReference type="EMBL" id="GGB62100.1"/>
    </source>
</evidence>
<proteinExistence type="inferred from homology"/>
<evidence type="ECO:0000256" key="3">
    <source>
        <dbReference type="ARBA" id="ARBA00022679"/>
    </source>
</evidence>
<dbReference type="RefSeq" id="WP_188582864.1">
    <property type="nucleotide sequence ID" value="NZ_BMDZ01000111.1"/>
</dbReference>
<dbReference type="EMBL" id="BMDZ01000111">
    <property type="protein sequence ID" value="GGB62100.1"/>
    <property type="molecule type" value="Genomic_DNA"/>
</dbReference>
<dbReference type="InterPro" id="IPR029063">
    <property type="entry name" value="SAM-dependent_MTases_sf"/>
</dbReference>
<evidence type="ECO:0000256" key="2">
    <source>
        <dbReference type="ARBA" id="ARBA00022603"/>
    </source>
</evidence>
<dbReference type="PANTHER" id="PTHR43667:SF2">
    <property type="entry name" value="FATTY ACID C-METHYL TRANSFERASE"/>
    <property type="match status" value="1"/>
</dbReference>
<dbReference type="CDD" id="cd02440">
    <property type="entry name" value="AdoMet_MTases"/>
    <property type="match status" value="1"/>
</dbReference>
<keyword evidence="3" id="KW-0808">Transferase</keyword>
<evidence type="ECO:0000256" key="5">
    <source>
        <dbReference type="ARBA" id="ARBA00023098"/>
    </source>
</evidence>
<organism evidence="7 8">
    <name type="scientific">Tistrella bauzanensis</name>
    <dbReference type="NCBI Taxonomy" id="657419"/>
    <lineage>
        <taxon>Bacteria</taxon>
        <taxon>Pseudomonadati</taxon>
        <taxon>Pseudomonadota</taxon>
        <taxon>Alphaproteobacteria</taxon>
        <taxon>Geminicoccales</taxon>
        <taxon>Geminicoccaceae</taxon>
        <taxon>Tistrella</taxon>
    </lineage>
</organism>
<dbReference type="InterPro" id="IPR003333">
    <property type="entry name" value="CMAS"/>
</dbReference>
<sequence>MSTDSLSRGGPGAGLAGIDLPALLRGAVERWAVGDLTITLPDGRRVVARGATPGPHALMRLADWSVVRRCLKRGAVGFAEAYIDSAVDTDDLPALLTLLARNEAALAAGFAGRRTARILGWMAHALVRRNSRRGSKRNIHAHYDLGNSFYELWLDPSMSYSAGIFGPDGPGSDGPGSDRTASDDTGDLTAAQHAKYDRILDRIAGDSSEAAHILEIGCGWGGFAERAADRGHTVHGITISRAQLAYAQARARAGGWDSRALLDFRDYRDLQGRFDHIVSIEMIEAVGERWWPTYFRTLADRLAPGGRAMVQAITIHDAHFDRYRRGADFIQRYVFPGGMLPTRQIIRDQAAAAGLAVTDEYAFGADYARTLIAWLARFDAARARVLAAGFDDRFIRLWRYYLAYCAAGFDTGRIDVVQVEMAHAR</sequence>
<feature type="region of interest" description="Disordered" evidence="6">
    <location>
        <begin position="164"/>
        <end position="185"/>
    </location>
</feature>
<keyword evidence="5" id="KW-0443">Lipid metabolism</keyword>
<keyword evidence="4" id="KW-0949">S-adenosyl-L-methionine</keyword>
<accession>A0ABQ1J7P9</accession>
<dbReference type="PANTHER" id="PTHR43667">
    <property type="entry name" value="CYCLOPROPANE-FATTY-ACYL-PHOSPHOLIPID SYNTHASE"/>
    <property type="match status" value="1"/>
</dbReference>
<evidence type="ECO:0000313" key="8">
    <source>
        <dbReference type="Proteomes" id="UP000603352"/>
    </source>
</evidence>
<gene>
    <name evidence="7" type="ORF">GCM10011505_48400</name>
</gene>
<dbReference type="Proteomes" id="UP000603352">
    <property type="component" value="Unassembled WGS sequence"/>
</dbReference>
<keyword evidence="8" id="KW-1185">Reference proteome</keyword>
<evidence type="ECO:0000256" key="6">
    <source>
        <dbReference type="SAM" id="MobiDB-lite"/>
    </source>
</evidence>